<comment type="similarity">
    <text evidence="6">Belongs to the DOP1 family.</text>
</comment>
<name>A0A086TD48_HAPC1</name>
<keyword evidence="4" id="KW-0333">Golgi apparatus</keyword>
<feature type="domain" description="DOP1-like middle TPR" evidence="9">
    <location>
        <begin position="411"/>
        <end position="635"/>
    </location>
</feature>
<dbReference type="STRING" id="857340.A0A086TD48"/>
<keyword evidence="12" id="KW-1185">Reference proteome</keyword>
<accession>A0A086TD48</accession>
<feature type="compositionally biased region" description="Polar residues" evidence="7">
    <location>
        <begin position="1082"/>
        <end position="1101"/>
    </location>
</feature>
<dbReference type="GO" id="GO:0005768">
    <property type="term" value="C:endosome"/>
    <property type="evidence" value="ECO:0007669"/>
    <property type="project" value="TreeGrafter"/>
</dbReference>
<dbReference type="Proteomes" id="UP000029964">
    <property type="component" value="Unassembled WGS sequence"/>
</dbReference>
<comment type="subcellular location">
    <subcellularLocation>
        <location evidence="1">Golgi apparatus membrane</location>
        <topology evidence="1">Peripheral membrane protein</topology>
    </subcellularLocation>
</comment>
<keyword evidence="2" id="KW-0813">Transport</keyword>
<dbReference type="GO" id="GO:0006895">
    <property type="term" value="P:Golgi to endosome transport"/>
    <property type="evidence" value="ECO:0007669"/>
    <property type="project" value="InterPro"/>
</dbReference>
<evidence type="ECO:0000256" key="6">
    <source>
        <dbReference type="ARBA" id="ARBA00046326"/>
    </source>
</evidence>
<dbReference type="EMBL" id="JPKY01000011">
    <property type="protein sequence ID" value="KFH47280.1"/>
    <property type="molecule type" value="Genomic_DNA"/>
</dbReference>
<evidence type="ECO:0000256" key="5">
    <source>
        <dbReference type="ARBA" id="ARBA00023136"/>
    </source>
</evidence>
<dbReference type="PANTHER" id="PTHR14042:SF24">
    <property type="entry name" value="PROTEIN DOPEY-1 HOMOLOG"/>
    <property type="match status" value="1"/>
</dbReference>
<dbReference type="GO" id="GO:0005829">
    <property type="term" value="C:cytosol"/>
    <property type="evidence" value="ECO:0007669"/>
    <property type="project" value="GOC"/>
</dbReference>
<feature type="domain" description="DOP1-like C-terminal" evidence="10">
    <location>
        <begin position="1388"/>
        <end position="1868"/>
    </location>
</feature>
<dbReference type="InterPro" id="IPR056457">
    <property type="entry name" value="DOP1_C"/>
</dbReference>
<keyword evidence="3" id="KW-0653">Protein transport</keyword>
<evidence type="ECO:0000259" key="9">
    <source>
        <dbReference type="Pfam" id="PF24597"/>
    </source>
</evidence>
<dbReference type="Pfam" id="PF24598">
    <property type="entry name" value="DOP1_C"/>
    <property type="match status" value="1"/>
</dbReference>
<keyword evidence="5" id="KW-0472">Membrane</keyword>
<dbReference type="SUPFAM" id="SSF48371">
    <property type="entry name" value="ARM repeat"/>
    <property type="match status" value="1"/>
</dbReference>
<reference evidence="12" key="1">
    <citation type="journal article" date="2014" name="Genome Announc.">
        <title>Genome sequence and annotation of Acremonium chrysogenum, producer of the beta-lactam antibiotic cephalosporin C.</title>
        <authorList>
            <person name="Terfehr D."/>
            <person name="Dahlmann T.A."/>
            <person name="Specht T."/>
            <person name="Zadra I."/>
            <person name="Kuernsteiner H."/>
            <person name="Kueck U."/>
        </authorList>
    </citation>
    <scope>NUCLEOTIDE SEQUENCE [LARGE SCALE GENOMIC DNA]</scope>
    <source>
        <strain evidence="12">ATCC 11550 / CBS 779.69 / DSM 880 / IAM 14645 / JCM 23072 / IMI 49137</strain>
    </source>
</reference>
<dbReference type="InterPro" id="IPR007249">
    <property type="entry name" value="DOP1_N"/>
</dbReference>
<feature type="region of interest" description="Disordered" evidence="7">
    <location>
        <begin position="1"/>
        <end position="26"/>
    </location>
</feature>
<dbReference type="InterPro" id="IPR056458">
    <property type="entry name" value="TPR_DOP1_M"/>
</dbReference>
<dbReference type="GO" id="GO:0015031">
    <property type="term" value="P:protein transport"/>
    <property type="evidence" value="ECO:0007669"/>
    <property type="project" value="UniProtKB-KW"/>
</dbReference>
<gene>
    <name evidence="11" type="ORF">ACRE_018570</name>
</gene>
<dbReference type="Pfam" id="PF24597">
    <property type="entry name" value="TPR_DOP1_M"/>
    <property type="match status" value="1"/>
</dbReference>
<evidence type="ECO:0000256" key="4">
    <source>
        <dbReference type="ARBA" id="ARBA00023034"/>
    </source>
</evidence>
<feature type="domain" description="DOP1 N-terminal" evidence="8">
    <location>
        <begin position="54"/>
        <end position="381"/>
    </location>
</feature>
<evidence type="ECO:0000256" key="3">
    <source>
        <dbReference type="ARBA" id="ARBA00022927"/>
    </source>
</evidence>
<evidence type="ECO:0000256" key="7">
    <source>
        <dbReference type="SAM" id="MobiDB-lite"/>
    </source>
</evidence>
<dbReference type="InterPro" id="IPR040314">
    <property type="entry name" value="DOP1"/>
</dbReference>
<organism evidence="11 12">
    <name type="scientific">Hapsidospora chrysogenum (strain ATCC 11550 / CBS 779.69 / DSM 880 / IAM 14645 / JCM 23072 / IMI 49137)</name>
    <name type="common">Acremonium chrysogenum</name>
    <dbReference type="NCBI Taxonomy" id="857340"/>
    <lineage>
        <taxon>Eukaryota</taxon>
        <taxon>Fungi</taxon>
        <taxon>Dikarya</taxon>
        <taxon>Ascomycota</taxon>
        <taxon>Pezizomycotina</taxon>
        <taxon>Sordariomycetes</taxon>
        <taxon>Hypocreomycetidae</taxon>
        <taxon>Hypocreales</taxon>
        <taxon>Bionectriaceae</taxon>
        <taxon>Hapsidospora</taxon>
    </lineage>
</organism>
<comment type="caution">
    <text evidence="11">The sequence shown here is derived from an EMBL/GenBank/DDBJ whole genome shotgun (WGS) entry which is preliminary data.</text>
</comment>
<feature type="region of interest" description="Disordered" evidence="7">
    <location>
        <begin position="1075"/>
        <end position="1104"/>
    </location>
</feature>
<dbReference type="GO" id="GO:0000139">
    <property type="term" value="C:Golgi membrane"/>
    <property type="evidence" value="ECO:0007669"/>
    <property type="project" value="UniProtKB-SubCell"/>
</dbReference>
<sequence>MALDPASGRRSVSPESSGRDSPIPRQWRSQLGGGAISSVSSGAGGQVDDHLLKDKAFRRYAAGVDKALSLFETALEEWADYISFLNRLLKSLQSRPSSVTAIPARATVAKRLSQCLNPSLPSGVHQKALEVYGCVFETIGKDGLSRDLPLYLPGLASVLSFASLSVRSPYLDLLERYFLGIDPRSLRPAAKSIILALLPGLEDESAEDYDRTLKLVASFKAAIRPADSELLTEDHATGDDYFWQCFFLSCITSPGRRPGALAYLVRYLPPQGGAPAASARGSAVKNGFASQPSDRVAAIATSPEPGLLIRCFASGLSDDQLLIQRGFLDLLVTHLPLSSSVLQNKVKPGDLELLLKAAVGVVTRRDMSLNRRLWAWFLGPEPAAGENDPPAESPASPRDQNQSYVASRTGYFEEFGLQPLTAALLSMIEASDNKNATERTRPYRICLSLMDRWEIGGLVVSEVFLPVVENVRLFKDQASSKAEFSEVLRSASVFFDGIEGGLIYSEIVSLLAQAIGPGDLSLSERKDKLSLISFILTHFNVREEEMITIHAPLSCLAALSMLHDLRERRKSGNAPDTWAPTVSEQALGVAISLLELVPQRAFPTDNPASGQTKRKTRRLDSIPNMDVLKKIQGFYVNEQGNVEVSPPPFDPVEMGELILHKAMQFACTDSLHEDSSVRILTHALVKMPSTYTLDVDHLMGFLRERLDTRDSLPFNGFSSIVQLSTELHAAERISSTELSGLAALLVRHAWTYLSASEPKYHVETVRRLWQLQSSLSLSSRDIEAALSATLIDHLVPSASVALRPADTVQTFAVLWSHTLHDNPSDRRGSKTPTLEHRSVPRLAGMEWFEVMLTRPLFLILDSLMDETAQQFMAVKSWLTNMMGIDRLFLIFVYKFAEINFLTDLKKATEGETKVPEAVSYSEDDDLELCLYYLRSLSNVLSTCGDAAWAVLASKHVSVARNRMHISSGGEEGEMSLQDFFVRVCLRCVTGDMAESSAASGPDQRVSQLHRFALGILHQFFLSQHAGSLSHLNLENVFLDRLWKAIETADSYVQVLLLDVVYDALKLRDSTAAELAGAPPTEKGSTSMDPARTSRPSFSLTESRPPFNPPPPQLLKCLQAGLCSASSRPVLDSWIAFLAECLPFYAGTIFQVLIPLVETLCKQIAATFDNLHDTFRCGSQAKTVDSASPESTLIYLLNGLEQVLARAHDELLAEEARAQLMKSTDQPQSIFGSMVSGVFQSEGHQARSATANDRLTVHLAFQDATRMCYKIWSWGLGEEANQQDVSSWASFNHTSLRMRNRARRMLEHLFTAENLECLETVIDIWRDSTSASSRAEVFNLLSALEASRPRHSIPALFNSIYSRTNPGALEPSRKSTMTISLEDANLVVFLVEYTRSLDDDAMDEIWQDCMVFLKDLLSNPFPHRQNLPSLLEFAGILGEKVDNTNFGEQRRMRRELGDLFLRLLTALFTTRPITLETTNLNGGSEKSHKGDGGRRSTTGTLDGPEDVVSILASIVPKLPKILVESDRVLSAAGTISTNVIGPTLRSKNFPDVVSQSTVTLLHELSRLQNNQKTWKRDVSEAFNDSRFFGMKLDLVEDGWIPLLRQWILTDKEKMGELVGRINAPTTAGIVFGVGATSARLEADRKTQVNLRRIATLILASAEDAFVADLPTIFDKLVEVLAATATSSPSSTTRADVYMVVRALVLKTSPIHLAMLWPVVNAEIHAAISSVVAPDSSTTSETYTNLTILQACKLLDLLVCVAPDDFQLHEWLFITDTIDAVYRYSTAQPVALIDQLSEELGSATSQATGGAPGAGAAAHLTANSTHKRPLLGPGGISDEVSLERRDELVAKILRPFFGQLSIFAFESTYAMGPVDWGACVHGLLKDLFDERTIARAL</sequence>
<dbReference type="InterPro" id="IPR016024">
    <property type="entry name" value="ARM-type_fold"/>
</dbReference>
<protein>
    <submittedName>
        <fullName evidence="11">Protein dopey-like protein</fullName>
    </submittedName>
</protein>
<dbReference type="OrthoDB" id="297643at2759"/>
<evidence type="ECO:0000259" key="8">
    <source>
        <dbReference type="Pfam" id="PF04118"/>
    </source>
</evidence>
<evidence type="ECO:0000313" key="12">
    <source>
        <dbReference type="Proteomes" id="UP000029964"/>
    </source>
</evidence>
<dbReference type="PANTHER" id="PTHR14042">
    <property type="entry name" value="DOPEY-RELATED"/>
    <property type="match status" value="1"/>
</dbReference>
<feature type="region of interest" description="Disordered" evidence="7">
    <location>
        <begin position="1477"/>
        <end position="1500"/>
    </location>
</feature>
<dbReference type="GO" id="GO:0005802">
    <property type="term" value="C:trans-Golgi network"/>
    <property type="evidence" value="ECO:0007669"/>
    <property type="project" value="TreeGrafter"/>
</dbReference>
<evidence type="ECO:0000256" key="1">
    <source>
        <dbReference type="ARBA" id="ARBA00004395"/>
    </source>
</evidence>
<evidence type="ECO:0000259" key="10">
    <source>
        <dbReference type="Pfam" id="PF24598"/>
    </source>
</evidence>
<feature type="compositionally biased region" description="Basic and acidic residues" evidence="7">
    <location>
        <begin position="1484"/>
        <end position="1493"/>
    </location>
</feature>
<evidence type="ECO:0000256" key="2">
    <source>
        <dbReference type="ARBA" id="ARBA00022448"/>
    </source>
</evidence>
<dbReference type="HOGENOM" id="CLU_001197_1_0_1"/>
<dbReference type="Pfam" id="PF04118">
    <property type="entry name" value="Dopey_N"/>
    <property type="match status" value="1"/>
</dbReference>
<proteinExistence type="inferred from homology"/>
<evidence type="ECO:0000313" key="11">
    <source>
        <dbReference type="EMBL" id="KFH47280.1"/>
    </source>
</evidence>